<evidence type="ECO:0000256" key="5">
    <source>
        <dbReference type="ARBA" id="ARBA00023015"/>
    </source>
</evidence>
<keyword evidence="3" id="KW-0862">Zinc</keyword>
<dbReference type="InterPro" id="IPR055173">
    <property type="entry name" value="NrdR-like_N"/>
</dbReference>
<evidence type="ECO:0000256" key="8">
    <source>
        <dbReference type="HAMAP-Rule" id="MF_00440"/>
    </source>
</evidence>
<comment type="function">
    <text evidence="8">Negatively regulates transcription of bacterial ribonucleotide reductase nrd genes and operons by binding to NrdR-boxes.</text>
</comment>
<keyword evidence="3" id="KW-0863">Zinc-finger</keyword>
<dbReference type="EMBL" id="CP036279">
    <property type="protein sequence ID" value="QDU61127.1"/>
    <property type="molecule type" value="Genomic_DNA"/>
</dbReference>
<gene>
    <name evidence="8 10" type="primary">nrdR</name>
    <name evidence="10" type="ORF">Pan216_19810</name>
</gene>
<sequence>MIDSRTCREGFAIRRRRLCEGCDNRFTTYEQIDETPVVVVKKDQSRVPFNREKLRVGVEKACYKRPISPEQVEELAARIEATILARGETEVQSTNVGELAMEELRQLDQVAYVRFASVYREFKDINDFEAEIKPLLEKLVKKPD</sequence>
<dbReference type="HAMAP" id="MF_00440">
    <property type="entry name" value="NrdR"/>
    <property type="match status" value="1"/>
</dbReference>
<proteinExistence type="inferred from homology"/>
<keyword evidence="4 8" id="KW-0067">ATP-binding</keyword>
<evidence type="ECO:0000256" key="4">
    <source>
        <dbReference type="ARBA" id="ARBA00022840"/>
    </source>
</evidence>
<dbReference type="GO" id="GO:0045892">
    <property type="term" value="P:negative regulation of DNA-templated transcription"/>
    <property type="evidence" value="ECO:0007669"/>
    <property type="project" value="UniProtKB-UniRule"/>
</dbReference>
<keyword evidence="11" id="KW-1185">Reference proteome</keyword>
<keyword evidence="6 8" id="KW-0238">DNA-binding</keyword>
<dbReference type="PANTHER" id="PTHR30455">
    <property type="entry name" value="TRANSCRIPTIONAL REPRESSOR NRDR"/>
    <property type="match status" value="1"/>
</dbReference>
<dbReference type="AlphaFoldDB" id="A0A518B2B8"/>
<evidence type="ECO:0000256" key="1">
    <source>
        <dbReference type="ARBA" id="ARBA00022491"/>
    </source>
</evidence>
<name>A0A518B2B8_9BACT</name>
<dbReference type="KEGG" id="knv:Pan216_19810"/>
<organism evidence="10 11">
    <name type="scientific">Kolteria novifilia</name>
    <dbReference type="NCBI Taxonomy" id="2527975"/>
    <lineage>
        <taxon>Bacteria</taxon>
        <taxon>Pseudomonadati</taxon>
        <taxon>Planctomycetota</taxon>
        <taxon>Planctomycetia</taxon>
        <taxon>Kolteriales</taxon>
        <taxon>Kolteriaceae</taxon>
        <taxon>Kolteria</taxon>
    </lineage>
</organism>
<evidence type="ECO:0000313" key="10">
    <source>
        <dbReference type="EMBL" id="QDU61127.1"/>
    </source>
</evidence>
<evidence type="ECO:0000313" key="11">
    <source>
        <dbReference type="Proteomes" id="UP000317093"/>
    </source>
</evidence>
<dbReference type="GO" id="GO:0008270">
    <property type="term" value="F:zinc ion binding"/>
    <property type="evidence" value="ECO:0007669"/>
    <property type="project" value="UniProtKB-KW"/>
</dbReference>
<reference evidence="10 11" key="1">
    <citation type="submission" date="2019-02" db="EMBL/GenBank/DDBJ databases">
        <title>Deep-cultivation of Planctomycetes and their phenomic and genomic characterization uncovers novel biology.</title>
        <authorList>
            <person name="Wiegand S."/>
            <person name="Jogler M."/>
            <person name="Boedeker C."/>
            <person name="Pinto D."/>
            <person name="Vollmers J."/>
            <person name="Rivas-Marin E."/>
            <person name="Kohn T."/>
            <person name="Peeters S.H."/>
            <person name="Heuer A."/>
            <person name="Rast P."/>
            <person name="Oberbeckmann S."/>
            <person name="Bunk B."/>
            <person name="Jeske O."/>
            <person name="Meyerdierks A."/>
            <person name="Storesund J.E."/>
            <person name="Kallscheuer N."/>
            <person name="Luecker S."/>
            <person name="Lage O.M."/>
            <person name="Pohl T."/>
            <person name="Merkel B.J."/>
            <person name="Hornburger P."/>
            <person name="Mueller R.-W."/>
            <person name="Bruemmer F."/>
            <person name="Labrenz M."/>
            <person name="Spormann A.M."/>
            <person name="Op den Camp H."/>
            <person name="Overmann J."/>
            <person name="Amann R."/>
            <person name="Jetten M.S.M."/>
            <person name="Mascher T."/>
            <person name="Medema M.H."/>
            <person name="Devos D.P."/>
            <person name="Kaster A.-K."/>
            <person name="Ovreas L."/>
            <person name="Rohde M."/>
            <person name="Galperin M.Y."/>
            <person name="Jogler C."/>
        </authorList>
    </citation>
    <scope>NUCLEOTIDE SEQUENCE [LARGE SCALE GENOMIC DNA]</scope>
    <source>
        <strain evidence="10 11">Pan216</strain>
    </source>
</reference>
<dbReference type="NCBIfam" id="TIGR00244">
    <property type="entry name" value="transcriptional regulator NrdR"/>
    <property type="match status" value="1"/>
</dbReference>
<dbReference type="PANTHER" id="PTHR30455:SF2">
    <property type="entry name" value="TRANSCRIPTIONAL REPRESSOR NRDR"/>
    <property type="match status" value="1"/>
</dbReference>
<evidence type="ECO:0000259" key="9">
    <source>
        <dbReference type="PROSITE" id="PS51161"/>
    </source>
</evidence>
<dbReference type="GO" id="GO:0005524">
    <property type="term" value="F:ATP binding"/>
    <property type="evidence" value="ECO:0007669"/>
    <property type="project" value="UniProtKB-UniRule"/>
</dbReference>
<dbReference type="Pfam" id="PF22811">
    <property type="entry name" value="Zn_ribbon_NrdR"/>
    <property type="match status" value="1"/>
</dbReference>
<protein>
    <recommendedName>
        <fullName evidence="8">Transcriptional repressor NrdR</fullName>
    </recommendedName>
</protein>
<dbReference type="PROSITE" id="PS51161">
    <property type="entry name" value="ATP_CONE"/>
    <property type="match status" value="1"/>
</dbReference>
<keyword evidence="3" id="KW-0479">Metal-binding</keyword>
<evidence type="ECO:0000256" key="7">
    <source>
        <dbReference type="ARBA" id="ARBA00023163"/>
    </source>
</evidence>
<dbReference type="Pfam" id="PF03477">
    <property type="entry name" value="ATP-cone"/>
    <property type="match status" value="1"/>
</dbReference>
<feature type="domain" description="ATP-cone" evidence="9">
    <location>
        <begin position="37"/>
        <end position="127"/>
    </location>
</feature>
<evidence type="ECO:0000256" key="2">
    <source>
        <dbReference type="ARBA" id="ARBA00022741"/>
    </source>
</evidence>
<dbReference type="InterPro" id="IPR005144">
    <property type="entry name" value="ATP-cone_dom"/>
</dbReference>
<keyword evidence="1 8" id="KW-0678">Repressor</keyword>
<keyword evidence="5 8" id="KW-0805">Transcription regulation</keyword>
<keyword evidence="2 8" id="KW-0547">Nucleotide-binding</keyword>
<evidence type="ECO:0000256" key="6">
    <source>
        <dbReference type="ARBA" id="ARBA00023125"/>
    </source>
</evidence>
<dbReference type="GO" id="GO:0003677">
    <property type="term" value="F:DNA binding"/>
    <property type="evidence" value="ECO:0007669"/>
    <property type="project" value="UniProtKB-KW"/>
</dbReference>
<evidence type="ECO:0000256" key="3">
    <source>
        <dbReference type="ARBA" id="ARBA00022771"/>
    </source>
</evidence>
<accession>A0A518B2B8</accession>
<comment type="caution">
    <text evidence="8">Lacks conserved residue(s) required for the propagation of feature annotation.</text>
</comment>
<dbReference type="Proteomes" id="UP000317093">
    <property type="component" value="Chromosome"/>
</dbReference>
<keyword evidence="7 8" id="KW-0804">Transcription</keyword>
<comment type="similarity">
    <text evidence="8">Belongs to the NrdR family.</text>
</comment>
<dbReference type="InterPro" id="IPR003796">
    <property type="entry name" value="RNR_NrdR-like"/>
</dbReference>